<feature type="compositionally biased region" description="Low complexity" evidence="3">
    <location>
        <begin position="1"/>
        <end position="56"/>
    </location>
</feature>
<name>A0A7M5URE4_9CNID</name>
<evidence type="ECO:0000313" key="6">
    <source>
        <dbReference type="EnsemblMetazoa" id="CLYHEMP002973.1"/>
    </source>
</evidence>
<dbReference type="CDD" id="cd05117">
    <property type="entry name" value="STKc_CAMK"/>
    <property type="match status" value="1"/>
</dbReference>
<dbReference type="PROSITE" id="PS00108">
    <property type="entry name" value="PROTEIN_KINASE_ST"/>
    <property type="match status" value="1"/>
</dbReference>
<reference evidence="6" key="1">
    <citation type="submission" date="2021-01" db="UniProtKB">
        <authorList>
            <consortium name="EnsemblMetazoa"/>
        </authorList>
    </citation>
    <scope>IDENTIFICATION</scope>
</reference>
<feature type="domain" description="FHA" evidence="4">
    <location>
        <begin position="101"/>
        <end position="158"/>
    </location>
</feature>
<feature type="domain" description="Protein kinase" evidence="5">
    <location>
        <begin position="206"/>
        <end position="469"/>
    </location>
</feature>
<dbReference type="PANTHER" id="PTHR24347">
    <property type="entry name" value="SERINE/THREONINE-PROTEIN KINASE"/>
    <property type="match status" value="1"/>
</dbReference>
<evidence type="ECO:0000256" key="2">
    <source>
        <dbReference type="ARBA" id="ARBA00022840"/>
    </source>
</evidence>
<dbReference type="PROSITE" id="PS50006">
    <property type="entry name" value="FHA_DOMAIN"/>
    <property type="match status" value="1"/>
</dbReference>
<dbReference type="Pfam" id="PF00498">
    <property type="entry name" value="FHA"/>
    <property type="match status" value="1"/>
</dbReference>
<dbReference type="EnsemblMetazoa" id="CLYHEMT002973.1">
    <property type="protein sequence ID" value="CLYHEMP002973.1"/>
    <property type="gene ID" value="CLYHEMG002973"/>
</dbReference>
<dbReference type="InterPro" id="IPR000719">
    <property type="entry name" value="Prot_kinase_dom"/>
</dbReference>
<dbReference type="SMART" id="SM00240">
    <property type="entry name" value="FHA"/>
    <property type="match status" value="1"/>
</dbReference>
<dbReference type="PROSITE" id="PS50011">
    <property type="entry name" value="PROTEIN_KINASE_DOM"/>
    <property type="match status" value="1"/>
</dbReference>
<evidence type="ECO:0000259" key="5">
    <source>
        <dbReference type="PROSITE" id="PS50011"/>
    </source>
</evidence>
<dbReference type="Gene3D" id="2.60.200.20">
    <property type="match status" value="1"/>
</dbReference>
<dbReference type="SUPFAM" id="SSF56112">
    <property type="entry name" value="Protein kinase-like (PK-like)"/>
    <property type="match status" value="1"/>
</dbReference>
<protein>
    <recommendedName>
        <fullName evidence="8">Pkinase-domain-containing protein</fullName>
    </recommendedName>
</protein>
<keyword evidence="2" id="KW-0067">ATP-binding</keyword>
<dbReference type="InterPro" id="IPR008271">
    <property type="entry name" value="Ser/Thr_kinase_AS"/>
</dbReference>
<evidence type="ECO:0000256" key="3">
    <source>
        <dbReference type="SAM" id="MobiDB-lite"/>
    </source>
</evidence>
<feature type="region of interest" description="Disordered" evidence="3">
    <location>
        <begin position="1"/>
        <end position="59"/>
    </location>
</feature>
<dbReference type="GeneID" id="136810660"/>
<accession>A0A7M5URE4</accession>
<evidence type="ECO:0000256" key="1">
    <source>
        <dbReference type="ARBA" id="ARBA00022741"/>
    </source>
</evidence>
<dbReference type="Pfam" id="PF00069">
    <property type="entry name" value="Pkinase"/>
    <property type="match status" value="1"/>
</dbReference>
<keyword evidence="1" id="KW-0547">Nucleotide-binding</keyword>
<evidence type="ECO:0000313" key="7">
    <source>
        <dbReference type="Proteomes" id="UP000594262"/>
    </source>
</evidence>
<dbReference type="GO" id="GO:0005524">
    <property type="term" value="F:ATP binding"/>
    <property type="evidence" value="ECO:0007669"/>
    <property type="project" value="UniProtKB-KW"/>
</dbReference>
<keyword evidence="7" id="KW-1185">Reference proteome</keyword>
<dbReference type="Proteomes" id="UP000594262">
    <property type="component" value="Unplaced"/>
</dbReference>
<evidence type="ECO:0008006" key="8">
    <source>
        <dbReference type="Google" id="ProtNLM"/>
    </source>
</evidence>
<dbReference type="Gene3D" id="1.10.510.10">
    <property type="entry name" value="Transferase(Phosphotransferase) domain 1"/>
    <property type="match status" value="1"/>
</dbReference>
<dbReference type="AlphaFoldDB" id="A0A7M5URE4"/>
<dbReference type="GO" id="GO:0004672">
    <property type="term" value="F:protein kinase activity"/>
    <property type="evidence" value="ECO:0007669"/>
    <property type="project" value="InterPro"/>
</dbReference>
<dbReference type="RefSeq" id="XP_066923331.1">
    <property type="nucleotide sequence ID" value="XM_067067230.1"/>
</dbReference>
<dbReference type="InterPro" id="IPR011009">
    <property type="entry name" value="Kinase-like_dom_sf"/>
</dbReference>
<dbReference type="Gene3D" id="3.30.200.20">
    <property type="entry name" value="Phosphorylase Kinase, domain 1"/>
    <property type="match status" value="1"/>
</dbReference>
<dbReference type="SMART" id="SM00220">
    <property type="entry name" value="S_TKc"/>
    <property type="match status" value="1"/>
</dbReference>
<dbReference type="SUPFAM" id="SSF49879">
    <property type="entry name" value="SMAD/FHA domain"/>
    <property type="match status" value="1"/>
</dbReference>
<organism evidence="6 7">
    <name type="scientific">Clytia hemisphaerica</name>
    <dbReference type="NCBI Taxonomy" id="252671"/>
    <lineage>
        <taxon>Eukaryota</taxon>
        <taxon>Metazoa</taxon>
        <taxon>Cnidaria</taxon>
        <taxon>Hydrozoa</taxon>
        <taxon>Hydroidolina</taxon>
        <taxon>Leptothecata</taxon>
        <taxon>Obeliida</taxon>
        <taxon>Clytiidae</taxon>
        <taxon>Clytia</taxon>
    </lineage>
</organism>
<dbReference type="FunFam" id="1.10.510.10:FF:000571">
    <property type="entry name" value="Maternal embryonic leucine zipper kinase"/>
    <property type="match status" value="1"/>
</dbReference>
<proteinExistence type="predicted"/>
<sequence length="483" mass="54354">MATNESSSSSLGTSSRSHKTSSSLEPTPQSSSNPTTSSSEPTPQSSNSASQSLPSTKPIEEEDYQEQIATANNIQNQAWGQLNPVNPVRYSAFILSGDTEMKFGRHPDHDYAFDKEMLTQQEYLNISKTHFTIKKDADGSINIKDLSSNGTFVNRTKIGKNNTYPLTHLCVIGMGLPNHDVFTFINMAEKKKEEERMPEGFKEKYILEHMILGEGRQGCVKKCFLKEQPNRKFAVKVLTKGRSLDSHISDFSYEASILSSVEHEYIVKVFDCFENEHYLYMVMEFVQGGELFDFVKNKGAVDERRAAKFFKQLLEGVAYLHAKGITHRDLKPENILLNHKDNPSILKVTDFGLSRFVSETSLMESLVGTHSYLAPEILSPSKRAKGYTKKVDSWSLGCILFILLGGYPPFSSEDPDHDLDTLIMKGSFTFHEERWAHISQNAKELVQGLLTVNEEDRLSVSEALEHPFIAESDVPPTKRRKSS</sequence>
<evidence type="ECO:0000259" key="4">
    <source>
        <dbReference type="PROSITE" id="PS50006"/>
    </source>
</evidence>
<dbReference type="InterPro" id="IPR000253">
    <property type="entry name" value="FHA_dom"/>
</dbReference>
<dbReference type="InterPro" id="IPR008984">
    <property type="entry name" value="SMAD_FHA_dom_sf"/>
</dbReference>
<dbReference type="OrthoDB" id="40902at2759"/>